<reference evidence="2 3" key="1">
    <citation type="submission" date="2015-03" db="EMBL/GenBank/DDBJ databases">
        <title>Draft Genome Sequence of Burkholderia andropogonis type strain ICMP2807, isolated from Sorghum bicolor.</title>
        <authorList>
            <person name="Lopes-Santos L."/>
            <person name="Castro D.B."/>
            <person name="Ottoboni L.M."/>
            <person name="Park D."/>
            <person name="Weirc B.S."/>
            <person name="Destefano S.A."/>
        </authorList>
    </citation>
    <scope>NUCLEOTIDE SEQUENCE [LARGE SCALE GENOMIC DNA]</scope>
    <source>
        <strain evidence="2 3">ICMP2807</strain>
    </source>
</reference>
<evidence type="ECO:0000313" key="3">
    <source>
        <dbReference type="Proteomes" id="UP000033618"/>
    </source>
</evidence>
<evidence type="ECO:0000313" key="2">
    <source>
        <dbReference type="EMBL" id="KKB62369.1"/>
    </source>
</evidence>
<protein>
    <submittedName>
        <fullName evidence="2">Transporter</fullName>
    </submittedName>
</protein>
<gene>
    <name evidence="2" type="ORF">WM40_17850</name>
</gene>
<dbReference type="Gene3D" id="3.40.50.10610">
    <property type="entry name" value="ABC-type transport auxiliary lipoprotein component"/>
    <property type="match status" value="1"/>
</dbReference>
<dbReference type="PATRIC" id="fig|28092.6.peg.4196"/>
<comment type="caution">
    <text evidence="2">The sequence shown here is derived from an EMBL/GenBank/DDBJ whole genome shotgun (WGS) entry which is preliminary data.</text>
</comment>
<feature type="signal peptide" evidence="1">
    <location>
        <begin position="1"/>
        <end position="22"/>
    </location>
</feature>
<name>A0A0F5JXK0_9BURK</name>
<dbReference type="STRING" id="28092.WM40_17850"/>
<keyword evidence="1" id="KW-0732">Signal</keyword>
<dbReference type="EMBL" id="LAQU01000021">
    <property type="protein sequence ID" value="KKB62369.1"/>
    <property type="molecule type" value="Genomic_DNA"/>
</dbReference>
<accession>A0A0F5JXK0</accession>
<dbReference type="AlphaFoldDB" id="A0A0F5JXK0"/>
<feature type="chain" id="PRO_5002490703" evidence="1">
    <location>
        <begin position="23"/>
        <end position="182"/>
    </location>
</feature>
<dbReference type="Proteomes" id="UP000033618">
    <property type="component" value="Unassembled WGS sequence"/>
</dbReference>
<keyword evidence="3" id="KW-1185">Reference proteome</keyword>
<sequence length="182" mass="18983">MTKLMQRGAQAATVIMLAVALAACGTVRQSGAPALSGSDQIVLATMANFTETPDAGHSAESITANALRASGIDVRLAPVATGNGSASALFTASARADVERTMTWARTQKARYVLSGAVEEWRYKTGVDGEPVVGVTYELTDVDSGKVVWSATGTKSGFSRSSLSTVATRLIFKTLAPLARQR</sequence>
<evidence type="ECO:0000256" key="1">
    <source>
        <dbReference type="SAM" id="SignalP"/>
    </source>
</evidence>
<organism evidence="2 3">
    <name type="scientific">Robbsia andropogonis</name>
    <dbReference type="NCBI Taxonomy" id="28092"/>
    <lineage>
        <taxon>Bacteria</taxon>
        <taxon>Pseudomonadati</taxon>
        <taxon>Pseudomonadota</taxon>
        <taxon>Betaproteobacteria</taxon>
        <taxon>Burkholderiales</taxon>
        <taxon>Burkholderiaceae</taxon>
        <taxon>Robbsia</taxon>
    </lineage>
</organism>
<dbReference type="PROSITE" id="PS51257">
    <property type="entry name" value="PROKAR_LIPOPROTEIN"/>
    <property type="match status" value="1"/>
</dbReference>
<proteinExistence type="predicted"/>